<keyword evidence="1" id="KW-0175">Coiled coil</keyword>
<dbReference type="GO" id="GO:0110085">
    <property type="term" value="C:mitotic actomyosin contractile ring"/>
    <property type="evidence" value="ECO:0007669"/>
    <property type="project" value="TreeGrafter"/>
</dbReference>
<feature type="coiled-coil region" evidence="1">
    <location>
        <begin position="135"/>
        <end position="233"/>
    </location>
</feature>
<feature type="region of interest" description="Disordered" evidence="2">
    <location>
        <begin position="233"/>
        <end position="253"/>
    </location>
</feature>
<dbReference type="GO" id="GO:0000146">
    <property type="term" value="F:microfilament motor activity"/>
    <property type="evidence" value="ECO:0007669"/>
    <property type="project" value="TreeGrafter"/>
</dbReference>
<protein>
    <submittedName>
        <fullName evidence="3">7216_t:CDS:1</fullName>
    </submittedName>
</protein>
<dbReference type="GO" id="GO:1902404">
    <property type="term" value="P:mitotic actomyosin contractile ring contraction"/>
    <property type="evidence" value="ECO:0007669"/>
    <property type="project" value="TreeGrafter"/>
</dbReference>
<organism evidence="3 4">
    <name type="scientific">Ambispora leptoticha</name>
    <dbReference type="NCBI Taxonomy" id="144679"/>
    <lineage>
        <taxon>Eukaryota</taxon>
        <taxon>Fungi</taxon>
        <taxon>Fungi incertae sedis</taxon>
        <taxon>Mucoromycota</taxon>
        <taxon>Glomeromycotina</taxon>
        <taxon>Glomeromycetes</taxon>
        <taxon>Archaeosporales</taxon>
        <taxon>Ambisporaceae</taxon>
        <taxon>Ambispora</taxon>
    </lineage>
</organism>
<accession>A0A9N9EKH2</accession>
<evidence type="ECO:0000313" key="4">
    <source>
        <dbReference type="Proteomes" id="UP000789508"/>
    </source>
</evidence>
<dbReference type="PANTHER" id="PTHR45615">
    <property type="entry name" value="MYOSIN HEAVY CHAIN, NON-MUSCLE"/>
    <property type="match status" value="1"/>
</dbReference>
<feature type="coiled-coil region" evidence="1">
    <location>
        <begin position="418"/>
        <end position="452"/>
    </location>
</feature>
<sequence>MANAGSPDDFQNLFAEFVTPFDQKKSEKMVAEKEEIKFLLTRELDYVKEKLKKITSILRLNQRRDFPAGSAANGNDVDLFDYANLLHEEIHVSTSNVHRASVIITINRELDNWLAEEGLKANPHPQQISCLAEKLGKINDQLINWEAEEKELEASDLDLQARELEECQRKIADFQERGCLTNYWKNLANDILGEALSAAKEEEDTITRLEGKITDLRNELEEKKKEIIRLTTDPDKFPPRRVAPQPPKAEDSGIVSTATDCYRQKNETLLAENAKLNDIKESLSEQVTKLEAENEDNEYEVFKATRDKTPLDKELEGYFPPKHGVPSTPLDKPRDFKRSYSVSSVATSSKAVAAEPEGETPTYSTGILWDRFYSTPTSTPLTTGSITTEPEVYEDSLSKTDTVKKKRSTASLTMTPIVEESESEKVDKENQLKLKDEEINRLKSQITAVENKLGIDIPTLIELKFDSSCWTNFNNYVDLAEMLIKKLRLSLIITGEAPHDQYELQEEINLLKTEIRDHAQRVGDPATTVSKAVNLINTLLSALTSDNYYRVNAGEFAEVRTESMKVYSLDKKIEQGEKMIKGLQADLKKLTERNRDLEEKIKVAEKLLGPGKNLTDLGGMLKMEKVEGIASVQDLVNRVNLWAGLDARIAELENKAEEAKMAKEADKNEVKRLTATLDRITKDTVDKSSLDELESENQELRESLEEIIEQLNNVEIKGLKNQLEGKEIKIRELEKQATDFAHSLEKEELEREKLAKKTHEDHNNKIQELTQRIAELAAIQEKLKHKVAKDLKDKETAHNKTKANLEAAERENNQIREEITGLRTEKIGLENEKDALKSAISGLEGKIVDLNLNLNETWKRVENLEKQNKELQEEIARLKEKKQVLSKPVHGLTEEAIKEGVKLYSSSGFLRPDGSKPALKGVTKPKSLEEVISGLKAKISSLESELATAKSNFDRKEAEVVSLNNKMLEKTKESAERIETRLK</sequence>
<evidence type="ECO:0000313" key="3">
    <source>
        <dbReference type="EMBL" id="CAG8677955.1"/>
    </source>
</evidence>
<comment type="caution">
    <text evidence="3">The sequence shown here is derived from an EMBL/GenBank/DDBJ whole genome shotgun (WGS) entry which is preliminary data.</text>
</comment>
<feature type="coiled-coil region" evidence="1">
    <location>
        <begin position="642"/>
        <end position="888"/>
    </location>
</feature>
<proteinExistence type="predicted"/>
<dbReference type="GO" id="GO:0051015">
    <property type="term" value="F:actin filament binding"/>
    <property type="evidence" value="ECO:0007669"/>
    <property type="project" value="TreeGrafter"/>
</dbReference>
<name>A0A9N9EKH2_9GLOM</name>
<dbReference type="Proteomes" id="UP000789508">
    <property type="component" value="Unassembled WGS sequence"/>
</dbReference>
<evidence type="ECO:0000256" key="1">
    <source>
        <dbReference type="SAM" id="Coils"/>
    </source>
</evidence>
<dbReference type="AlphaFoldDB" id="A0A9N9EKH2"/>
<feature type="coiled-coil region" evidence="1">
    <location>
        <begin position="573"/>
        <end position="607"/>
    </location>
</feature>
<gene>
    <name evidence="3" type="ORF">ALEPTO_LOCUS10774</name>
</gene>
<dbReference type="EMBL" id="CAJVPS010013605">
    <property type="protein sequence ID" value="CAG8677955.1"/>
    <property type="molecule type" value="Genomic_DNA"/>
</dbReference>
<feature type="non-terminal residue" evidence="3">
    <location>
        <position position="1"/>
    </location>
</feature>
<dbReference type="GO" id="GO:0016460">
    <property type="term" value="C:myosin II complex"/>
    <property type="evidence" value="ECO:0007669"/>
    <property type="project" value="TreeGrafter"/>
</dbReference>
<dbReference type="PANTHER" id="PTHR45615:SF40">
    <property type="entry name" value="MYOSIN HEAVY CHAIN, NON-MUSCLE"/>
    <property type="match status" value="1"/>
</dbReference>
<dbReference type="GO" id="GO:0032982">
    <property type="term" value="C:myosin filament"/>
    <property type="evidence" value="ECO:0007669"/>
    <property type="project" value="TreeGrafter"/>
</dbReference>
<feature type="coiled-coil region" evidence="1">
    <location>
        <begin position="932"/>
        <end position="973"/>
    </location>
</feature>
<keyword evidence="4" id="KW-1185">Reference proteome</keyword>
<reference evidence="3" key="1">
    <citation type="submission" date="2021-06" db="EMBL/GenBank/DDBJ databases">
        <authorList>
            <person name="Kallberg Y."/>
            <person name="Tangrot J."/>
            <person name="Rosling A."/>
        </authorList>
    </citation>
    <scope>NUCLEOTIDE SEQUENCE</scope>
    <source>
        <strain evidence="3">FL130A</strain>
    </source>
</reference>
<evidence type="ECO:0000256" key="2">
    <source>
        <dbReference type="SAM" id="MobiDB-lite"/>
    </source>
</evidence>
<feature type="coiled-coil region" evidence="1">
    <location>
        <begin position="266"/>
        <end position="300"/>
    </location>
</feature>